<evidence type="ECO:0008006" key="3">
    <source>
        <dbReference type="Google" id="ProtNLM"/>
    </source>
</evidence>
<dbReference type="AlphaFoldDB" id="A0A4Z0HXX8"/>
<reference evidence="1 2" key="1">
    <citation type="submission" date="2018-12" db="EMBL/GenBank/DDBJ databases">
        <title>Draft genome sequences of Mycolicibacterium peregrinum isolated from a pig with lymphadenitis and from soil on the same Japanese pig farm.</title>
        <authorList>
            <person name="Komatsu T."/>
            <person name="Ohya K."/>
            <person name="Sawai K."/>
            <person name="Odoi J.O."/>
            <person name="Otsu K."/>
            <person name="Ota A."/>
            <person name="Ito T."/>
            <person name="Kawai M."/>
            <person name="Maruyama F."/>
        </authorList>
    </citation>
    <scope>NUCLEOTIDE SEQUENCE [LARGE SCALE GENOMIC DNA]</scope>
    <source>
        <strain evidence="1 2">138</strain>
    </source>
</reference>
<evidence type="ECO:0000313" key="2">
    <source>
        <dbReference type="Proteomes" id="UP000297792"/>
    </source>
</evidence>
<proteinExistence type="predicted"/>
<accession>A0A4Z0HXX8</accession>
<dbReference type="Proteomes" id="UP000297792">
    <property type="component" value="Unassembled WGS sequence"/>
</dbReference>
<keyword evidence="2" id="KW-1185">Reference proteome</keyword>
<dbReference type="EMBL" id="RWKA01000002">
    <property type="protein sequence ID" value="TGB46862.1"/>
    <property type="molecule type" value="Genomic_DNA"/>
</dbReference>
<dbReference type="Gene3D" id="1.25.10.10">
    <property type="entry name" value="Leucine-rich Repeat Variant"/>
    <property type="match status" value="1"/>
</dbReference>
<sequence>MLAQIRHQPPLSRGAQDSALSTLSFAATARHFDQIVELLAEPIDMAGRSWLVSYLGKVKTDEARNLAVGYLDSPYTAFALRALIQMKAAGVRDLVAPHVGSEHAEIRKYARRAMERLA</sequence>
<protein>
    <recommendedName>
        <fullName evidence="3">HEAT repeat domain-containing protein</fullName>
    </recommendedName>
</protein>
<comment type="caution">
    <text evidence="1">The sequence shown here is derived from an EMBL/GenBank/DDBJ whole genome shotgun (WGS) entry which is preliminary data.</text>
</comment>
<evidence type="ECO:0000313" key="1">
    <source>
        <dbReference type="EMBL" id="TGB46862.1"/>
    </source>
</evidence>
<organism evidence="1 2">
    <name type="scientific">Mycolicibacterium peregrinum</name>
    <name type="common">Mycobacterium peregrinum</name>
    <dbReference type="NCBI Taxonomy" id="43304"/>
    <lineage>
        <taxon>Bacteria</taxon>
        <taxon>Bacillati</taxon>
        <taxon>Actinomycetota</taxon>
        <taxon>Actinomycetes</taxon>
        <taxon>Mycobacteriales</taxon>
        <taxon>Mycobacteriaceae</taxon>
        <taxon>Mycolicibacterium</taxon>
    </lineage>
</organism>
<gene>
    <name evidence="1" type="ORF">EJD98_02990</name>
</gene>
<dbReference type="RefSeq" id="WP_135359577.1">
    <property type="nucleotide sequence ID" value="NZ_RWJZ01000002.1"/>
</dbReference>
<dbReference type="InterPro" id="IPR011989">
    <property type="entry name" value="ARM-like"/>
</dbReference>
<name>A0A4Z0HXX8_MYCPR</name>